<accession>A0ABW5PD20</accession>
<evidence type="ECO:0000259" key="1">
    <source>
        <dbReference type="Pfam" id="PF04471"/>
    </source>
</evidence>
<dbReference type="GO" id="GO:0004519">
    <property type="term" value="F:endonuclease activity"/>
    <property type="evidence" value="ECO:0007669"/>
    <property type="project" value="UniProtKB-KW"/>
</dbReference>
<evidence type="ECO:0000313" key="2">
    <source>
        <dbReference type="EMBL" id="MFD2613170.1"/>
    </source>
</evidence>
<dbReference type="Pfam" id="PF04471">
    <property type="entry name" value="Mrr_cat"/>
    <property type="match status" value="1"/>
</dbReference>
<reference evidence="3" key="1">
    <citation type="journal article" date="2019" name="Int. J. Syst. Evol. Microbiol.">
        <title>The Global Catalogue of Microorganisms (GCM) 10K type strain sequencing project: providing services to taxonomists for standard genome sequencing and annotation.</title>
        <authorList>
            <consortium name="The Broad Institute Genomics Platform"/>
            <consortium name="The Broad Institute Genome Sequencing Center for Infectious Disease"/>
            <person name="Wu L."/>
            <person name="Ma J."/>
        </authorList>
    </citation>
    <scope>NUCLEOTIDE SEQUENCE [LARGE SCALE GENOMIC DNA]</scope>
    <source>
        <strain evidence="3">KCTC 3950</strain>
    </source>
</reference>
<dbReference type="Gene3D" id="3.40.1350.10">
    <property type="match status" value="1"/>
</dbReference>
<keyword evidence="2" id="KW-0378">Hydrolase</keyword>
<dbReference type="InterPro" id="IPR052906">
    <property type="entry name" value="Type_IV_Methyl-Rstrct_Enzyme"/>
</dbReference>
<feature type="domain" description="Restriction endonuclease type IV Mrr" evidence="1">
    <location>
        <begin position="550"/>
        <end position="654"/>
    </location>
</feature>
<organism evidence="2 3">
    <name type="scientific">Paenibacillus gansuensis</name>
    <dbReference type="NCBI Taxonomy" id="306542"/>
    <lineage>
        <taxon>Bacteria</taxon>
        <taxon>Bacillati</taxon>
        <taxon>Bacillota</taxon>
        <taxon>Bacilli</taxon>
        <taxon>Bacillales</taxon>
        <taxon>Paenibacillaceae</taxon>
        <taxon>Paenibacillus</taxon>
    </lineage>
</organism>
<dbReference type="RefSeq" id="WP_377603175.1">
    <property type="nucleotide sequence ID" value="NZ_JBHUME010000008.1"/>
</dbReference>
<name>A0ABW5PD20_9BACL</name>
<sequence>MYRSSLVVGEVLYQNEKAYMELQDMDVLLTYNSTRNTTIPLLDIYRSTDVHISYKIPETNELLTTAFESTSENIEVSKSKWSNFLGEIKWSHFVSWRKLRNSIVVASTNNSLVIQLPKVLSKSMTTFIQQKAWDNIRCRVLFVEENRWQRICQYELKYSCKVSIGGFSIDCSFQQYAEIVPYVYNVRSLVAKKMDAKYQEYLMREQAMVKGHLIELRSGLREYLRSSIIVRDFTISILNNGELLKKIETSFQLMITTLQQKAFRIDGKTDKSFTEITFSDGKEFHKLVMYARDGESFMDFYDNYLYNKRKNEEARFHIEVANMASKLKSMETVMAFVEPMVARVFAPVFMNTLAITSFEETLQTETIPSYGMLSRGMTDVQIAWSHSALIYTEKFLPFVKLIESKTPIKSINPFGAEDAIHNYANLHAIWQVLWESAIPYFSSMCAKLLPLTLDGMYSDQPFFAVCYETIQEKVPSFTQDQILMLMSYYFMSTNRVPSYMEYNVLNCYKLLEREYSVYRQHKDAILLEKELFMQQGENRETLKIEDTDLMSGSQFEEFIARLLRQMGFSVSITKASGDQGVDLIATKSNVKYGIQAKCYSNNVSNKAVQEVVGGLAYYGLTSGWVITNSYFTQSARELAVANKIVLWDRDVLEEKMAQL</sequence>
<keyword evidence="2" id="KW-0255">Endonuclease</keyword>
<dbReference type="Proteomes" id="UP001597541">
    <property type="component" value="Unassembled WGS sequence"/>
</dbReference>
<evidence type="ECO:0000313" key="3">
    <source>
        <dbReference type="Proteomes" id="UP001597541"/>
    </source>
</evidence>
<dbReference type="InterPro" id="IPR011335">
    <property type="entry name" value="Restrct_endonuc-II-like"/>
</dbReference>
<keyword evidence="2" id="KW-0540">Nuclease</keyword>
<gene>
    <name evidence="2" type="ORF">ACFSUF_12115</name>
</gene>
<dbReference type="PANTHER" id="PTHR30015">
    <property type="entry name" value="MRR RESTRICTION SYSTEM PROTEIN"/>
    <property type="match status" value="1"/>
</dbReference>
<dbReference type="PANTHER" id="PTHR30015:SF6">
    <property type="entry name" value="SLL1429 PROTEIN"/>
    <property type="match status" value="1"/>
</dbReference>
<dbReference type="EMBL" id="JBHUME010000008">
    <property type="protein sequence ID" value="MFD2613170.1"/>
    <property type="molecule type" value="Genomic_DNA"/>
</dbReference>
<proteinExistence type="predicted"/>
<dbReference type="SUPFAM" id="SSF52980">
    <property type="entry name" value="Restriction endonuclease-like"/>
    <property type="match status" value="1"/>
</dbReference>
<dbReference type="InterPro" id="IPR007560">
    <property type="entry name" value="Restrct_endonuc_IV_Mrr"/>
</dbReference>
<dbReference type="InterPro" id="IPR011856">
    <property type="entry name" value="tRNA_endonuc-like_dom_sf"/>
</dbReference>
<protein>
    <submittedName>
        <fullName evidence="2">Restriction endonuclease</fullName>
    </submittedName>
</protein>
<comment type="caution">
    <text evidence="2">The sequence shown here is derived from an EMBL/GenBank/DDBJ whole genome shotgun (WGS) entry which is preliminary data.</text>
</comment>
<keyword evidence="3" id="KW-1185">Reference proteome</keyword>